<dbReference type="SUPFAM" id="SSF51569">
    <property type="entry name" value="Aldolase"/>
    <property type="match status" value="1"/>
</dbReference>
<comment type="function">
    <text evidence="6 7">Catalyzes a reversible aldol reaction between acetaldehyde and D-glyceraldehyde 3-phosphate to generate 2-deoxy-D-ribose 5-phosphate.</text>
</comment>
<dbReference type="EMBL" id="LABX01000018">
    <property type="protein sequence ID" value="KMO40601.1"/>
    <property type="molecule type" value="Genomic_DNA"/>
</dbReference>
<dbReference type="PANTHER" id="PTHR10889">
    <property type="entry name" value="DEOXYRIBOSE-PHOSPHATE ALDOLASE"/>
    <property type="match status" value="1"/>
</dbReference>
<dbReference type="NCBIfam" id="TIGR00126">
    <property type="entry name" value="deoC"/>
    <property type="match status" value="1"/>
</dbReference>
<dbReference type="SMART" id="SM01133">
    <property type="entry name" value="DeoC"/>
    <property type="match status" value="1"/>
</dbReference>
<protein>
    <recommendedName>
        <fullName evidence="7">Deoxyribose-phosphate aldolase</fullName>
        <shortName evidence="7">DERA</shortName>
        <ecNumber evidence="7">4.1.2.4</ecNumber>
    </recommendedName>
    <alternativeName>
        <fullName evidence="7">2-deoxy-D-ribose 5-phosphate aldolase</fullName>
    </alternativeName>
    <alternativeName>
        <fullName evidence="7">Phosphodeoxyriboaldolase</fullName>
        <shortName evidence="7">Deoxyriboaldolase</shortName>
    </alternativeName>
</protein>
<dbReference type="FunFam" id="3.20.20.70:FF:000044">
    <property type="entry name" value="Deoxyribose-phosphate aldolase"/>
    <property type="match status" value="1"/>
</dbReference>
<dbReference type="GO" id="GO:0004139">
    <property type="term" value="F:deoxyribose-phosphate aldolase activity"/>
    <property type="evidence" value="ECO:0007669"/>
    <property type="project" value="UniProtKB-UniRule"/>
</dbReference>
<evidence type="ECO:0000313" key="9">
    <source>
        <dbReference type="Proteomes" id="UP000035929"/>
    </source>
</evidence>
<dbReference type="GO" id="GO:0016052">
    <property type="term" value="P:carbohydrate catabolic process"/>
    <property type="evidence" value="ECO:0007669"/>
    <property type="project" value="TreeGrafter"/>
</dbReference>
<dbReference type="EC" id="4.1.2.4" evidence="7"/>
<sequence length="231" mass="23380">MDLPLDLPLDAPALARLIDHTLLRADATSAEVRRLCEEALAHRFKAVCVNPVHVGLVAGILFGSDIAPCSVVGFPLGAVRPEDKAAEAVGAVRCGAAEIDMVIALGPLKEGDHAAVRADIAAVRAACREQVLKVIVEACLLDEAQMRLACTLAVEAGADFVKTSTGFSTGGATVADVALMRATVGEAIGVKASGGVRSLEAARALVAAGATRLGTSSGVALMTAGVAGEAY</sequence>
<dbReference type="InterPro" id="IPR013785">
    <property type="entry name" value="Aldolase_TIM"/>
</dbReference>
<comment type="caution">
    <text evidence="8">The sequence shown here is derived from an EMBL/GenBank/DDBJ whole genome shotgun (WGS) entry which is preliminary data.</text>
</comment>
<name>A0A0J6VN46_9HYPH</name>
<dbReference type="Proteomes" id="UP000035929">
    <property type="component" value="Unassembled WGS sequence"/>
</dbReference>
<organism evidence="8 9">
    <name type="scientific">Methylobacterium aquaticum</name>
    <dbReference type="NCBI Taxonomy" id="270351"/>
    <lineage>
        <taxon>Bacteria</taxon>
        <taxon>Pseudomonadati</taxon>
        <taxon>Pseudomonadota</taxon>
        <taxon>Alphaproteobacteria</taxon>
        <taxon>Hyphomicrobiales</taxon>
        <taxon>Methylobacteriaceae</taxon>
        <taxon>Methylobacterium</taxon>
    </lineage>
</organism>
<dbReference type="InterPro" id="IPR028581">
    <property type="entry name" value="DeoC_typeI"/>
</dbReference>
<dbReference type="PANTHER" id="PTHR10889:SF1">
    <property type="entry name" value="DEOXYRIBOSE-PHOSPHATE ALDOLASE"/>
    <property type="match status" value="1"/>
</dbReference>
<comment type="subcellular location">
    <subcellularLocation>
        <location evidence="7">Cytoplasm</location>
    </subcellularLocation>
</comment>
<dbReference type="PATRIC" id="fig|270351.6.peg.2339"/>
<dbReference type="InterPro" id="IPR002915">
    <property type="entry name" value="DeoC/FbaB/LacD_aldolase"/>
</dbReference>
<dbReference type="GO" id="GO:0006018">
    <property type="term" value="P:2-deoxyribose 1-phosphate catabolic process"/>
    <property type="evidence" value="ECO:0007669"/>
    <property type="project" value="UniProtKB-UniRule"/>
</dbReference>
<feature type="active site" description="Proton donor/acceptor" evidence="7">
    <location>
        <position position="100"/>
    </location>
</feature>
<evidence type="ECO:0000256" key="3">
    <source>
        <dbReference type="ARBA" id="ARBA00023239"/>
    </source>
</evidence>
<evidence type="ECO:0000313" key="8">
    <source>
        <dbReference type="EMBL" id="KMO40601.1"/>
    </source>
</evidence>
<gene>
    <name evidence="7" type="primary">deoC</name>
    <name evidence="8" type="ORF">VP06_02595</name>
</gene>
<evidence type="ECO:0000256" key="6">
    <source>
        <dbReference type="ARBA" id="ARBA00056337"/>
    </source>
</evidence>
<dbReference type="CDD" id="cd00959">
    <property type="entry name" value="DeoC"/>
    <property type="match status" value="1"/>
</dbReference>
<evidence type="ECO:0000256" key="2">
    <source>
        <dbReference type="ARBA" id="ARBA00022490"/>
    </source>
</evidence>
<dbReference type="InterPro" id="IPR011343">
    <property type="entry name" value="DeoC"/>
</dbReference>
<comment type="pathway">
    <text evidence="7">Carbohydrate degradation; 2-deoxy-D-ribose 1-phosphate degradation; D-glyceraldehyde 3-phosphate and acetaldehyde from 2-deoxy-alpha-D-ribose 1-phosphate: step 2/2.</text>
</comment>
<keyword evidence="4 7" id="KW-0704">Schiff base</keyword>
<keyword evidence="2 7" id="KW-0963">Cytoplasm</keyword>
<evidence type="ECO:0000256" key="4">
    <source>
        <dbReference type="ARBA" id="ARBA00023270"/>
    </source>
</evidence>
<evidence type="ECO:0000256" key="1">
    <source>
        <dbReference type="ARBA" id="ARBA00010936"/>
    </source>
</evidence>
<dbReference type="GO" id="GO:0009264">
    <property type="term" value="P:deoxyribonucleotide catabolic process"/>
    <property type="evidence" value="ECO:0007669"/>
    <property type="project" value="UniProtKB-UniRule"/>
</dbReference>
<keyword evidence="3 7" id="KW-0456">Lyase</keyword>
<dbReference type="Gene3D" id="3.20.20.70">
    <property type="entry name" value="Aldolase class I"/>
    <property type="match status" value="1"/>
</dbReference>
<comment type="similarity">
    <text evidence="1 7">Belongs to the DeoC/FbaB aldolase family. DeoC type 1 subfamily.</text>
</comment>
<dbReference type="Pfam" id="PF01791">
    <property type="entry name" value="DeoC"/>
    <property type="match status" value="1"/>
</dbReference>
<dbReference type="AlphaFoldDB" id="A0A0J6VN46"/>
<accession>A0A0J6VN46</accession>
<dbReference type="GO" id="GO:0005737">
    <property type="term" value="C:cytoplasm"/>
    <property type="evidence" value="ECO:0007669"/>
    <property type="project" value="UniProtKB-SubCell"/>
</dbReference>
<feature type="active site" description="Schiff-base intermediate with acetaldehyde" evidence="7">
    <location>
        <position position="162"/>
    </location>
</feature>
<dbReference type="UniPathway" id="UPA00002">
    <property type="reaction ID" value="UER00468"/>
</dbReference>
<dbReference type="OrthoDB" id="6579831at2"/>
<evidence type="ECO:0000256" key="7">
    <source>
        <dbReference type="HAMAP-Rule" id="MF_00114"/>
    </source>
</evidence>
<reference evidence="8 9" key="1">
    <citation type="submission" date="2015-03" db="EMBL/GenBank/DDBJ databases">
        <title>Genome sequencing of Methylobacterium aquaticum DSM16371 type strain.</title>
        <authorList>
            <person name="Chaudhry V."/>
            <person name="Patil P.B."/>
        </authorList>
    </citation>
    <scope>NUCLEOTIDE SEQUENCE [LARGE SCALE GENOMIC DNA]</scope>
    <source>
        <strain evidence="8 9">DSM 16371</strain>
    </source>
</reference>
<dbReference type="HAMAP" id="MF_00114">
    <property type="entry name" value="DeoC_type1"/>
    <property type="match status" value="1"/>
</dbReference>
<proteinExistence type="inferred from homology"/>
<feature type="active site" description="Proton donor/acceptor" evidence="7">
    <location>
        <position position="191"/>
    </location>
</feature>
<comment type="catalytic activity">
    <reaction evidence="5 7">
        <text>2-deoxy-D-ribose 5-phosphate = D-glyceraldehyde 3-phosphate + acetaldehyde</text>
        <dbReference type="Rhea" id="RHEA:12821"/>
        <dbReference type="ChEBI" id="CHEBI:15343"/>
        <dbReference type="ChEBI" id="CHEBI:59776"/>
        <dbReference type="ChEBI" id="CHEBI:62877"/>
        <dbReference type="EC" id="4.1.2.4"/>
    </reaction>
</comment>
<evidence type="ECO:0000256" key="5">
    <source>
        <dbReference type="ARBA" id="ARBA00048791"/>
    </source>
</evidence>
<dbReference type="PIRSF" id="PIRSF001357">
    <property type="entry name" value="DeoC"/>
    <property type="match status" value="1"/>
</dbReference>